<dbReference type="RefSeq" id="WP_267568795.1">
    <property type="nucleotide sequence ID" value="NZ_JAPNTZ010000019.1"/>
</dbReference>
<evidence type="ECO:0000313" key="1">
    <source>
        <dbReference type="EMBL" id="MCY1144227.1"/>
    </source>
</evidence>
<gene>
    <name evidence="1" type="ORF">OWR29_40070</name>
</gene>
<reference evidence="1" key="1">
    <citation type="submission" date="2022-11" db="EMBL/GenBank/DDBJ databases">
        <authorList>
            <person name="Somphong A."/>
            <person name="Phongsopitanun W."/>
        </authorList>
    </citation>
    <scope>NUCLEOTIDE SEQUENCE</scope>
    <source>
        <strain evidence="1">Pm04-4</strain>
    </source>
</reference>
<sequence>MQDAYAEDATLEDLINAWHEAVNRRDLDAARALVTDPVEVSGPRGTHSITPQEFADWIVTSGIRLRPLSAHPVDAATMVVEQAATWPGSDAETTVATLFRARNGALTTIRRFVSLPEALHAASPPEPGRPG</sequence>
<dbReference type="Proteomes" id="UP001151002">
    <property type="component" value="Unassembled WGS sequence"/>
</dbReference>
<dbReference type="InterPro" id="IPR032710">
    <property type="entry name" value="NTF2-like_dom_sf"/>
</dbReference>
<evidence type="ECO:0000313" key="2">
    <source>
        <dbReference type="Proteomes" id="UP001151002"/>
    </source>
</evidence>
<accession>A0ABT4BCL2</accession>
<dbReference type="SUPFAM" id="SSF54427">
    <property type="entry name" value="NTF2-like"/>
    <property type="match status" value="1"/>
</dbReference>
<proteinExistence type="predicted"/>
<protein>
    <submittedName>
        <fullName evidence="1">Nuclear transport factor 2 family protein</fullName>
    </submittedName>
</protein>
<keyword evidence="2" id="KW-1185">Reference proteome</keyword>
<organism evidence="1 2">
    <name type="scientific">Paractinoplanes pyxinae</name>
    <dbReference type="NCBI Taxonomy" id="2997416"/>
    <lineage>
        <taxon>Bacteria</taxon>
        <taxon>Bacillati</taxon>
        <taxon>Actinomycetota</taxon>
        <taxon>Actinomycetes</taxon>
        <taxon>Micromonosporales</taxon>
        <taxon>Micromonosporaceae</taxon>
        <taxon>Paractinoplanes</taxon>
    </lineage>
</organism>
<dbReference type="Gene3D" id="3.10.450.50">
    <property type="match status" value="1"/>
</dbReference>
<name>A0ABT4BCL2_9ACTN</name>
<dbReference type="EMBL" id="JAPNTZ010000019">
    <property type="protein sequence ID" value="MCY1144227.1"/>
    <property type="molecule type" value="Genomic_DNA"/>
</dbReference>
<comment type="caution">
    <text evidence="1">The sequence shown here is derived from an EMBL/GenBank/DDBJ whole genome shotgun (WGS) entry which is preliminary data.</text>
</comment>